<reference evidence="1" key="1">
    <citation type="submission" date="2021-09" db="EMBL/GenBank/DDBJ databases">
        <authorList>
            <consortium name="AG Swart"/>
            <person name="Singh M."/>
            <person name="Singh A."/>
            <person name="Seah K."/>
            <person name="Emmerich C."/>
        </authorList>
    </citation>
    <scope>NUCLEOTIDE SEQUENCE</scope>
    <source>
        <strain evidence="1">ATCC30299</strain>
    </source>
</reference>
<accession>A0AAU9J789</accession>
<dbReference type="PANTHER" id="PTHR33477:SF2">
    <property type="entry name" value="2-PHOSPHOGLYCERATE KINASE"/>
    <property type="match status" value="1"/>
</dbReference>
<gene>
    <name evidence="1" type="ORF">BSTOLATCC_MIC25073</name>
</gene>
<evidence type="ECO:0000313" key="1">
    <source>
        <dbReference type="EMBL" id="CAG9319828.1"/>
    </source>
</evidence>
<sequence>MEEAKMSKSQSAPPDGFLQDSQEALTEASEQFIAKKISKYDVLKVRVWLDDHFFIFSRFLVSRILNLNKVPPKDSIRIAMDLKKLLVEEEKFDVKQSEMQNYLFQIMRAYNYGDSFIRRYQMVSNFYAQRAPLLILVAGPPVCGKSTLVTQLADRVNVANVLQTSIVTSVMKKFNPNIIGKPFWAYPENEQEQRFNCECGVVRRGVQTDISKCLQEGKALIIEGYELDPNLYLQQHEDMPRKFRITMKNSDDPHDQMLKKQLDDLDQSNAVIVPFLLTISEKEHAYIIENWLMGILPPSIQEEVATLGNFQQQLKRLLKSFQEVQRQLLEYNDIFTVIPINIQHIDETLNTLHNVILARIEASFINRA</sequence>
<dbReference type="SUPFAM" id="SSF52540">
    <property type="entry name" value="P-loop containing nucleoside triphosphate hydrolases"/>
    <property type="match status" value="1"/>
</dbReference>
<dbReference type="EMBL" id="CAJZBQ010000024">
    <property type="protein sequence ID" value="CAG9319828.1"/>
    <property type="molecule type" value="Genomic_DNA"/>
</dbReference>
<dbReference type="AlphaFoldDB" id="A0AAU9J789"/>
<name>A0AAU9J789_9CILI</name>
<protein>
    <submittedName>
        <fullName evidence="1">Uncharacterized protein</fullName>
    </submittedName>
</protein>
<comment type="caution">
    <text evidence="1">The sequence shown here is derived from an EMBL/GenBank/DDBJ whole genome shotgun (WGS) entry which is preliminary data.</text>
</comment>
<proteinExistence type="predicted"/>
<keyword evidence="2" id="KW-1185">Reference proteome</keyword>
<organism evidence="1 2">
    <name type="scientific">Blepharisma stoltei</name>
    <dbReference type="NCBI Taxonomy" id="1481888"/>
    <lineage>
        <taxon>Eukaryota</taxon>
        <taxon>Sar</taxon>
        <taxon>Alveolata</taxon>
        <taxon>Ciliophora</taxon>
        <taxon>Postciliodesmatophora</taxon>
        <taxon>Heterotrichea</taxon>
        <taxon>Heterotrichida</taxon>
        <taxon>Blepharismidae</taxon>
        <taxon>Blepharisma</taxon>
    </lineage>
</organism>
<dbReference type="Gene3D" id="3.40.50.300">
    <property type="entry name" value="P-loop containing nucleotide triphosphate hydrolases"/>
    <property type="match status" value="1"/>
</dbReference>
<dbReference type="PANTHER" id="PTHR33477">
    <property type="entry name" value="P-LOOP NTPASE DOMAIN-CONTAINING PROTEIN LPA1 HOMOLOG 1"/>
    <property type="match status" value="1"/>
</dbReference>
<evidence type="ECO:0000313" key="2">
    <source>
        <dbReference type="Proteomes" id="UP001162131"/>
    </source>
</evidence>
<dbReference type="InterPro" id="IPR027417">
    <property type="entry name" value="P-loop_NTPase"/>
</dbReference>
<dbReference type="Proteomes" id="UP001162131">
    <property type="component" value="Unassembled WGS sequence"/>
</dbReference>